<reference evidence="2 3" key="1">
    <citation type="submission" date="2016-01" db="EMBL/GenBank/DDBJ databases">
        <title>The new phylogeny of the genus Mycobacterium.</title>
        <authorList>
            <person name="Tarcisio F."/>
            <person name="Conor M."/>
            <person name="Antonella G."/>
            <person name="Elisabetta G."/>
            <person name="Giulia F.S."/>
            <person name="Sara T."/>
            <person name="Anna F."/>
            <person name="Clotilde B."/>
            <person name="Roberto B."/>
            <person name="Veronica D.S."/>
            <person name="Fabio R."/>
            <person name="Monica P."/>
            <person name="Olivier J."/>
            <person name="Enrico T."/>
            <person name="Nicola S."/>
        </authorList>
    </citation>
    <scope>NUCLEOTIDE SEQUENCE [LARGE SCALE GENOMIC DNA]</scope>
    <source>
        <strain evidence="2 3">DSM 44166</strain>
    </source>
</reference>
<dbReference type="OrthoDB" id="4717239at2"/>
<dbReference type="RefSeq" id="WP_085673901.1">
    <property type="nucleotide sequence ID" value="NZ_JACKRU010000460.1"/>
</dbReference>
<keyword evidence="3" id="KW-1185">Reference proteome</keyword>
<dbReference type="EMBL" id="LQPW01000173">
    <property type="protein sequence ID" value="ORW88803.1"/>
    <property type="molecule type" value="Genomic_DNA"/>
</dbReference>
<name>A0A1X2DKZ7_MYCSZ</name>
<proteinExistence type="predicted"/>
<protein>
    <recommendedName>
        <fullName evidence="4">Transmembrane protein</fullName>
    </recommendedName>
</protein>
<evidence type="ECO:0000313" key="2">
    <source>
        <dbReference type="EMBL" id="ORW88803.1"/>
    </source>
</evidence>
<sequence length="328" mass="34212">MPPTLSQLETWDTDHLIDAATYWTKTADQWDDAFTQMRNQSHAMGWEGVGGDALRTQTTGDLATVSAKAEQLRKAAQIARTGASNISAAQRQTLYAIDDAQNAGFQVGEDLSVTDTRTSRNAAEAAARQAQAQTFAASINARAAQLLGVETETSGQLTAAAGDVGTMNFAGGHSGVQLVDFNPNPGSPPPPFAPWDTPDGKPQPGAGLSAAQQQMILGGNPANMNGQGLMDNLRQLIQSLPENDPRTAWLRGQVADLQAHVNDIDYARTHCSTDDWIQRTSQFASGVIVTGGGLLTAETGAGLVIAGAGGLNTVIAGGSLLKCLTGSK</sequence>
<dbReference type="AlphaFoldDB" id="A0A1X2DKZ7"/>
<gene>
    <name evidence="2" type="ORF">AWC27_13980</name>
</gene>
<evidence type="ECO:0000313" key="3">
    <source>
        <dbReference type="Proteomes" id="UP000193317"/>
    </source>
</evidence>
<evidence type="ECO:0008006" key="4">
    <source>
        <dbReference type="Google" id="ProtNLM"/>
    </source>
</evidence>
<comment type="caution">
    <text evidence="2">The sequence shown here is derived from an EMBL/GenBank/DDBJ whole genome shotgun (WGS) entry which is preliminary data.</text>
</comment>
<dbReference type="Proteomes" id="UP000193317">
    <property type="component" value="Unassembled WGS sequence"/>
</dbReference>
<organism evidence="2 3">
    <name type="scientific">Mycobacterium szulgai</name>
    <dbReference type="NCBI Taxonomy" id="1787"/>
    <lineage>
        <taxon>Bacteria</taxon>
        <taxon>Bacillati</taxon>
        <taxon>Actinomycetota</taxon>
        <taxon>Actinomycetes</taxon>
        <taxon>Mycobacteriales</taxon>
        <taxon>Mycobacteriaceae</taxon>
        <taxon>Mycobacterium</taxon>
    </lineage>
</organism>
<feature type="region of interest" description="Disordered" evidence="1">
    <location>
        <begin position="182"/>
        <end position="208"/>
    </location>
</feature>
<accession>A0A1X2DKZ7</accession>
<evidence type="ECO:0000256" key="1">
    <source>
        <dbReference type="SAM" id="MobiDB-lite"/>
    </source>
</evidence>